<feature type="chain" id="PRO_5032406594" evidence="1">
    <location>
        <begin position="20"/>
        <end position="221"/>
    </location>
</feature>
<keyword evidence="1" id="KW-0732">Signal</keyword>
<gene>
    <name evidence="2" type="ORF">JKP88DRAFT_55205</name>
</gene>
<name>A0A835Z6Q3_9STRA</name>
<accession>A0A835Z6Q3</accession>
<evidence type="ECO:0000256" key="1">
    <source>
        <dbReference type="SAM" id="SignalP"/>
    </source>
</evidence>
<sequence length="221" mass="23851">MMVRCAALCVAGLVTGVTCFVPLGPALSTVRRSPSYGTCTRMSASLTGDPMLKPLGADDYMAVGLALCYVMGESNKPEEQYVFEPLTAGTLETIHLGVETSYKCVMGLKAGDYFIGDPSAPTGVNVEVLSPLLQNGENAILCENAVERSLAAARTMRRRKEGQLVAVGATRSNFNFQIVRKRILNQVYEPSFADNVKQDKSIDVYGRDDDNAAEVAKLENL</sequence>
<feature type="signal peptide" evidence="1">
    <location>
        <begin position="1"/>
        <end position="19"/>
    </location>
</feature>
<organism evidence="2 3">
    <name type="scientific">Tribonema minus</name>
    <dbReference type="NCBI Taxonomy" id="303371"/>
    <lineage>
        <taxon>Eukaryota</taxon>
        <taxon>Sar</taxon>
        <taxon>Stramenopiles</taxon>
        <taxon>Ochrophyta</taxon>
        <taxon>PX clade</taxon>
        <taxon>Xanthophyceae</taxon>
        <taxon>Tribonematales</taxon>
        <taxon>Tribonemataceae</taxon>
        <taxon>Tribonema</taxon>
    </lineage>
</organism>
<proteinExistence type="predicted"/>
<reference evidence="2" key="1">
    <citation type="submission" date="2021-02" db="EMBL/GenBank/DDBJ databases">
        <title>First Annotated Genome of the Yellow-green Alga Tribonema minus.</title>
        <authorList>
            <person name="Mahan K.M."/>
        </authorList>
    </citation>
    <scope>NUCLEOTIDE SEQUENCE</scope>
    <source>
        <strain evidence="2">UTEX B ZZ1240</strain>
    </source>
</reference>
<protein>
    <submittedName>
        <fullName evidence="2">Uncharacterized protein</fullName>
    </submittedName>
</protein>
<dbReference type="AlphaFoldDB" id="A0A835Z6Q3"/>
<keyword evidence="3" id="KW-1185">Reference proteome</keyword>
<evidence type="ECO:0000313" key="2">
    <source>
        <dbReference type="EMBL" id="KAG5183258.1"/>
    </source>
</evidence>
<comment type="caution">
    <text evidence="2">The sequence shown here is derived from an EMBL/GenBank/DDBJ whole genome shotgun (WGS) entry which is preliminary data.</text>
</comment>
<evidence type="ECO:0000313" key="3">
    <source>
        <dbReference type="Proteomes" id="UP000664859"/>
    </source>
</evidence>
<dbReference type="OrthoDB" id="201809at2759"/>
<dbReference type="Proteomes" id="UP000664859">
    <property type="component" value="Unassembled WGS sequence"/>
</dbReference>
<dbReference type="EMBL" id="JAFCMP010000223">
    <property type="protein sequence ID" value="KAG5183258.1"/>
    <property type="molecule type" value="Genomic_DNA"/>
</dbReference>